<evidence type="ECO:0000313" key="8">
    <source>
        <dbReference type="Proteomes" id="UP000265020"/>
    </source>
</evidence>
<evidence type="ECO:0000256" key="4">
    <source>
        <dbReference type="ARBA" id="ARBA00022837"/>
    </source>
</evidence>
<accession>A0A3Q2DJY3</accession>
<dbReference type="AlphaFoldDB" id="A0A3Q2DJY3"/>
<dbReference type="SUPFAM" id="SSF47473">
    <property type="entry name" value="EF-hand"/>
    <property type="match status" value="1"/>
</dbReference>
<dbReference type="GO" id="GO:0005509">
    <property type="term" value="F:calcium ion binding"/>
    <property type="evidence" value="ECO:0007669"/>
    <property type="project" value="InterPro"/>
</dbReference>
<dbReference type="Ensembl" id="ENSCVAT00000033221.1">
    <property type="protein sequence ID" value="ENSCVAP00000019638.1"/>
    <property type="gene ID" value="ENSCVAG00000023009.1"/>
</dbReference>
<evidence type="ECO:0000256" key="1">
    <source>
        <dbReference type="ARBA" id="ARBA00007323"/>
    </source>
</evidence>
<dbReference type="CDD" id="cd00213">
    <property type="entry name" value="S-100"/>
    <property type="match status" value="1"/>
</dbReference>
<feature type="domain" description="EF-hand" evidence="6">
    <location>
        <begin position="46"/>
        <end position="81"/>
    </location>
</feature>
<comment type="similarity">
    <text evidence="1 5">Belongs to the S-100 family.</text>
</comment>
<dbReference type="STRING" id="28743.ENSCVAP00000019638"/>
<evidence type="ECO:0000259" key="6">
    <source>
        <dbReference type="PROSITE" id="PS50222"/>
    </source>
</evidence>
<dbReference type="InterPro" id="IPR034325">
    <property type="entry name" value="S-100_dom"/>
</dbReference>
<dbReference type="GeneTree" id="ENSGT01150000287010"/>
<dbReference type="PROSITE" id="PS00018">
    <property type="entry name" value="EF_HAND_1"/>
    <property type="match status" value="1"/>
</dbReference>
<reference evidence="7" key="1">
    <citation type="submission" date="2025-08" db="UniProtKB">
        <authorList>
            <consortium name="Ensembl"/>
        </authorList>
    </citation>
    <scope>IDENTIFICATION</scope>
</reference>
<dbReference type="PANTHER" id="PTHR11639:SF118">
    <property type="entry name" value="PROTEIN S100"/>
    <property type="match status" value="1"/>
</dbReference>
<dbReference type="Pfam" id="PF13833">
    <property type="entry name" value="EF-hand_8"/>
    <property type="match status" value="1"/>
</dbReference>
<dbReference type="InterPro" id="IPR002048">
    <property type="entry name" value="EF_hand_dom"/>
</dbReference>
<dbReference type="GO" id="GO:0046914">
    <property type="term" value="F:transition metal ion binding"/>
    <property type="evidence" value="ECO:0007669"/>
    <property type="project" value="InterPro"/>
</dbReference>
<evidence type="ECO:0000313" key="7">
    <source>
        <dbReference type="Ensembl" id="ENSCVAP00000019638.1"/>
    </source>
</evidence>
<evidence type="ECO:0000256" key="2">
    <source>
        <dbReference type="ARBA" id="ARBA00022723"/>
    </source>
</evidence>
<dbReference type="InterPro" id="IPR001751">
    <property type="entry name" value="S100/CaBP7/8-like_CS"/>
</dbReference>
<dbReference type="OMA" id="EYIVFVA"/>
<dbReference type="GO" id="GO:0048306">
    <property type="term" value="F:calcium-dependent protein binding"/>
    <property type="evidence" value="ECO:0007669"/>
    <property type="project" value="TreeGrafter"/>
</dbReference>
<keyword evidence="2 5" id="KW-0479">Metal-binding</keyword>
<keyword evidence="3" id="KW-0677">Repeat</keyword>
<dbReference type="Gene3D" id="1.10.238.10">
    <property type="entry name" value="EF-hand"/>
    <property type="match status" value="1"/>
</dbReference>
<name>A0A3Q2DJY3_CYPVA</name>
<dbReference type="SMART" id="SM00054">
    <property type="entry name" value="EFh"/>
    <property type="match status" value="1"/>
</dbReference>
<dbReference type="InterPro" id="IPR011992">
    <property type="entry name" value="EF-hand-dom_pair"/>
</dbReference>
<dbReference type="GO" id="GO:0005737">
    <property type="term" value="C:cytoplasm"/>
    <property type="evidence" value="ECO:0007669"/>
    <property type="project" value="TreeGrafter"/>
</dbReference>
<keyword evidence="4 5" id="KW-0106">Calcium</keyword>
<organism evidence="7 8">
    <name type="scientific">Cyprinodon variegatus</name>
    <name type="common">Sheepshead minnow</name>
    <dbReference type="NCBI Taxonomy" id="28743"/>
    <lineage>
        <taxon>Eukaryota</taxon>
        <taxon>Metazoa</taxon>
        <taxon>Chordata</taxon>
        <taxon>Craniata</taxon>
        <taxon>Vertebrata</taxon>
        <taxon>Euteleostomi</taxon>
        <taxon>Actinopterygii</taxon>
        <taxon>Neopterygii</taxon>
        <taxon>Teleostei</taxon>
        <taxon>Neoteleostei</taxon>
        <taxon>Acanthomorphata</taxon>
        <taxon>Ovalentaria</taxon>
        <taxon>Atherinomorphae</taxon>
        <taxon>Cyprinodontiformes</taxon>
        <taxon>Cyprinodontidae</taxon>
        <taxon>Cyprinodon</taxon>
    </lineage>
</organism>
<dbReference type="InterPro" id="IPR018247">
    <property type="entry name" value="EF_Hand_1_Ca_BS"/>
</dbReference>
<dbReference type="SMART" id="SM01394">
    <property type="entry name" value="S_100"/>
    <property type="match status" value="1"/>
</dbReference>
<sequence length="86" mass="9191">MSTILGAIGMLKQTFDKYAGAEGDKGSLSKKELATLLKAEVPGLADKKEEVDEFMKALDEDGDGSVDFKEYVVFVATLAMILGATK</sequence>
<dbReference type="PANTHER" id="PTHR11639">
    <property type="entry name" value="S100 CALCIUM-BINDING PROTEIN"/>
    <property type="match status" value="1"/>
</dbReference>
<keyword evidence="8" id="KW-1185">Reference proteome</keyword>
<dbReference type="PROSITE" id="PS00303">
    <property type="entry name" value="S100_CABP"/>
    <property type="match status" value="1"/>
</dbReference>
<dbReference type="Proteomes" id="UP000265020">
    <property type="component" value="Unassembled WGS sequence"/>
</dbReference>
<reference evidence="7" key="2">
    <citation type="submission" date="2025-09" db="UniProtKB">
        <authorList>
            <consortium name="Ensembl"/>
        </authorList>
    </citation>
    <scope>IDENTIFICATION</scope>
</reference>
<protein>
    <recommendedName>
        <fullName evidence="5">Protein S100</fullName>
    </recommendedName>
    <alternativeName>
        <fullName evidence="5">S100 calcium-binding protein</fullName>
    </alternativeName>
</protein>
<dbReference type="PROSITE" id="PS50222">
    <property type="entry name" value="EF_HAND_2"/>
    <property type="match status" value="1"/>
</dbReference>
<evidence type="ECO:0000256" key="5">
    <source>
        <dbReference type="RuleBase" id="RU361184"/>
    </source>
</evidence>
<proteinExistence type="inferred from homology"/>
<evidence type="ECO:0000256" key="3">
    <source>
        <dbReference type="ARBA" id="ARBA00022737"/>
    </source>
</evidence>
<dbReference type="InterPro" id="IPR013787">
    <property type="entry name" value="S100_Ca-bd_sub"/>
</dbReference>
<dbReference type="Pfam" id="PF01023">
    <property type="entry name" value="S_100"/>
    <property type="match status" value="1"/>
</dbReference>